<comment type="caution">
    <text evidence="1">The sequence shown here is derived from an EMBL/GenBank/DDBJ whole genome shotgun (WGS) entry which is preliminary data.</text>
</comment>
<dbReference type="Pfam" id="PF24664">
    <property type="entry name" value="Monjiviricetes_fusion"/>
    <property type="match status" value="1"/>
</dbReference>
<evidence type="ECO:0000313" key="2">
    <source>
        <dbReference type="Proteomes" id="UP000494106"/>
    </source>
</evidence>
<keyword evidence="2" id="KW-1185">Reference proteome</keyword>
<dbReference type="OrthoDB" id="7376653at2759"/>
<gene>
    <name evidence="1" type="ORF">APLA_LOCUS18456</name>
</gene>
<dbReference type="EMBL" id="CADEBC010000994">
    <property type="protein sequence ID" value="CAB3262516.1"/>
    <property type="molecule type" value="Genomic_DNA"/>
</dbReference>
<proteinExistence type="predicted"/>
<organism evidence="1 2">
    <name type="scientific">Arctia plantaginis</name>
    <name type="common">Wood tiger moth</name>
    <name type="synonym">Phalaena plantaginis</name>
    <dbReference type="NCBI Taxonomy" id="874455"/>
    <lineage>
        <taxon>Eukaryota</taxon>
        <taxon>Metazoa</taxon>
        <taxon>Ecdysozoa</taxon>
        <taxon>Arthropoda</taxon>
        <taxon>Hexapoda</taxon>
        <taxon>Insecta</taxon>
        <taxon>Pterygota</taxon>
        <taxon>Neoptera</taxon>
        <taxon>Endopterygota</taxon>
        <taxon>Lepidoptera</taxon>
        <taxon>Glossata</taxon>
        <taxon>Ditrysia</taxon>
        <taxon>Noctuoidea</taxon>
        <taxon>Erebidae</taxon>
        <taxon>Arctiinae</taxon>
        <taxon>Arctia</taxon>
    </lineage>
</organism>
<reference evidence="1 2" key="1">
    <citation type="submission" date="2020-04" db="EMBL/GenBank/DDBJ databases">
        <authorList>
            <person name="Wallbank WR R."/>
            <person name="Pardo Diaz C."/>
            <person name="Kozak K."/>
            <person name="Martin S."/>
            <person name="Jiggins C."/>
            <person name="Moest M."/>
            <person name="Warren A I."/>
            <person name="Byers J.R.P. K."/>
            <person name="Montejo-Kovacevich G."/>
            <person name="Yen C E."/>
        </authorList>
    </citation>
    <scope>NUCLEOTIDE SEQUENCE [LARGE SCALE GENOMIC DNA]</scope>
</reference>
<accession>A0A8S1BT11</accession>
<evidence type="ECO:0000313" key="1">
    <source>
        <dbReference type="EMBL" id="CAB3262516.1"/>
    </source>
</evidence>
<protein>
    <submittedName>
        <fullName evidence="1">Uncharacterized protein</fullName>
    </submittedName>
</protein>
<sequence>MNAQNIGYDCVSDQSNYTTISLVDIGDCHFDEDDSLENDTHIQLLQSKESMYISTFSCLINLHYTVMNCGAYGHNSLVKGGVVVETYRVGQEECNAMHKLRRARVCGQEFQINDFNVTNTRWINLAGGIDHDGTCTGGSFNNRFGNYANVVAYGQVSMLFSTGTALRLMQKDNIRLASGITCSLDSIR</sequence>
<dbReference type="Proteomes" id="UP000494106">
    <property type="component" value="Unassembled WGS sequence"/>
</dbReference>
<name>A0A8S1BT11_ARCPL</name>
<dbReference type="AlphaFoldDB" id="A0A8S1BT11"/>